<keyword evidence="10" id="KW-0067">ATP-binding</keyword>
<dbReference type="EC" id="2.7.13.3" evidence="3"/>
<dbReference type="SMART" id="SM00388">
    <property type="entry name" value="HisKA"/>
    <property type="match status" value="1"/>
</dbReference>
<reference evidence="17 18" key="1">
    <citation type="submission" date="2021-03" db="EMBL/GenBank/DDBJ databases">
        <title>Antimicrobial resistance genes in bacteria isolated from Japanese honey, and their potential for conferring macrolide and lincosamide resistance in the American foulbrood pathogen Paenibacillus larvae.</title>
        <authorList>
            <person name="Okamoto M."/>
            <person name="Kumagai M."/>
            <person name="Kanamori H."/>
            <person name="Takamatsu D."/>
        </authorList>
    </citation>
    <scope>NUCLEOTIDE SEQUENCE [LARGE SCALE GENOMIC DNA]</scope>
    <source>
        <strain evidence="17 18">J34TS1</strain>
    </source>
</reference>
<comment type="catalytic activity">
    <reaction evidence="1">
        <text>ATP + protein L-histidine = ADP + protein N-phospho-L-histidine.</text>
        <dbReference type="EC" id="2.7.13.3"/>
    </reaction>
</comment>
<dbReference type="Gene3D" id="1.10.287.130">
    <property type="match status" value="1"/>
</dbReference>
<dbReference type="InterPro" id="IPR004358">
    <property type="entry name" value="Sig_transdc_His_kin-like_C"/>
</dbReference>
<evidence type="ECO:0000256" key="13">
    <source>
        <dbReference type="ARBA" id="ARBA00023136"/>
    </source>
</evidence>
<dbReference type="CDD" id="cd00082">
    <property type="entry name" value="HisKA"/>
    <property type="match status" value="1"/>
</dbReference>
<keyword evidence="12" id="KW-0902">Two-component regulatory system</keyword>
<evidence type="ECO:0000256" key="8">
    <source>
        <dbReference type="ARBA" id="ARBA00022741"/>
    </source>
</evidence>
<dbReference type="PROSITE" id="PS50109">
    <property type="entry name" value="HIS_KIN"/>
    <property type="match status" value="1"/>
</dbReference>
<dbReference type="CDD" id="cd00075">
    <property type="entry name" value="HATPase"/>
    <property type="match status" value="1"/>
</dbReference>
<evidence type="ECO:0000313" key="17">
    <source>
        <dbReference type="EMBL" id="GIO45514.1"/>
    </source>
</evidence>
<proteinExistence type="predicted"/>
<dbReference type="InterPro" id="IPR003594">
    <property type="entry name" value="HATPase_dom"/>
</dbReference>
<evidence type="ECO:0000259" key="15">
    <source>
        <dbReference type="PROSITE" id="PS50109"/>
    </source>
</evidence>
<feature type="domain" description="HAMP" evidence="16">
    <location>
        <begin position="196"/>
        <end position="248"/>
    </location>
</feature>
<evidence type="ECO:0000313" key="18">
    <source>
        <dbReference type="Proteomes" id="UP000682811"/>
    </source>
</evidence>
<evidence type="ECO:0000256" key="6">
    <source>
        <dbReference type="ARBA" id="ARBA00022679"/>
    </source>
</evidence>
<feature type="transmembrane region" description="Helical" evidence="14">
    <location>
        <begin position="15"/>
        <end position="35"/>
    </location>
</feature>
<dbReference type="Proteomes" id="UP000682811">
    <property type="component" value="Unassembled WGS sequence"/>
</dbReference>
<keyword evidence="8" id="KW-0547">Nucleotide-binding</keyword>
<evidence type="ECO:0000256" key="10">
    <source>
        <dbReference type="ARBA" id="ARBA00022840"/>
    </source>
</evidence>
<dbReference type="InterPro" id="IPR005467">
    <property type="entry name" value="His_kinase_dom"/>
</dbReference>
<comment type="caution">
    <text evidence="17">The sequence shown here is derived from an EMBL/GenBank/DDBJ whole genome shotgun (WGS) entry which is preliminary data.</text>
</comment>
<dbReference type="FunFam" id="3.30.565.10:FF:000006">
    <property type="entry name" value="Sensor histidine kinase WalK"/>
    <property type="match status" value="1"/>
</dbReference>
<dbReference type="PANTHER" id="PTHR45436:SF5">
    <property type="entry name" value="SENSOR HISTIDINE KINASE TRCS"/>
    <property type="match status" value="1"/>
</dbReference>
<dbReference type="InterPro" id="IPR003660">
    <property type="entry name" value="HAMP_dom"/>
</dbReference>
<organism evidence="17 18">
    <name type="scientific">Paenibacillus azoreducens</name>
    <dbReference type="NCBI Taxonomy" id="116718"/>
    <lineage>
        <taxon>Bacteria</taxon>
        <taxon>Bacillati</taxon>
        <taxon>Bacillota</taxon>
        <taxon>Bacilli</taxon>
        <taxon>Bacillales</taxon>
        <taxon>Paenibacillaceae</taxon>
        <taxon>Paenibacillus</taxon>
    </lineage>
</organism>
<keyword evidence="9 17" id="KW-0418">Kinase</keyword>
<evidence type="ECO:0000256" key="7">
    <source>
        <dbReference type="ARBA" id="ARBA00022692"/>
    </source>
</evidence>
<dbReference type="PROSITE" id="PS50885">
    <property type="entry name" value="HAMP"/>
    <property type="match status" value="1"/>
</dbReference>
<evidence type="ECO:0000256" key="11">
    <source>
        <dbReference type="ARBA" id="ARBA00022989"/>
    </source>
</evidence>
<keyword evidence="13 14" id="KW-0472">Membrane</keyword>
<evidence type="ECO:0000256" key="1">
    <source>
        <dbReference type="ARBA" id="ARBA00000085"/>
    </source>
</evidence>
<comment type="subcellular location">
    <subcellularLocation>
        <location evidence="2">Cell membrane</location>
        <topology evidence="2">Multi-pass membrane protein</topology>
    </subcellularLocation>
</comment>
<dbReference type="RefSeq" id="WP_212976678.1">
    <property type="nucleotide sequence ID" value="NZ_AP025343.1"/>
</dbReference>
<dbReference type="GO" id="GO:0005886">
    <property type="term" value="C:plasma membrane"/>
    <property type="evidence" value="ECO:0007669"/>
    <property type="project" value="UniProtKB-SubCell"/>
</dbReference>
<dbReference type="CDD" id="cd06225">
    <property type="entry name" value="HAMP"/>
    <property type="match status" value="1"/>
</dbReference>
<dbReference type="EMBL" id="BORT01000001">
    <property type="protein sequence ID" value="GIO45514.1"/>
    <property type="molecule type" value="Genomic_DNA"/>
</dbReference>
<keyword evidence="7 14" id="KW-0812">Transmembrane</keyword>
<sequence length="488" mass="54316">MNLIGRMRLTIRYKILLSFTLVIFIGLLSLLLVSVKITEQNVSRLIDRDMVQTKKTVDLYLKQYFLTRNMVLSADSFHAEADGLVKELGSAVGSTVSIYDSKGKSLSDLNGPVPDTSDFPGALQGRISYAVSQSGTDSTISLSSPVLANGSLIGVIRVVKDNAALHDFTSRFLFAVKWIAVAIFALVFITAVFLSSRLTGPIGRLSRSLKDFSNGRYEPLRLNHRTDEIGDLARAFHRMAEKIEEQMGVIKRERDTLLKTQKMSKTFFDNVTHELKTPLTIISGYAQTMMENGFRDKPFFDKGMKYIMDESRRLNDKVVQILEVSTAVSRQTDYRYEEVNLPVLVRDVCTDMTVKARKYKIDIRCETGADFDFRGDREKLREMLINVVDNAVKYGGVESTVTVSLKRADTGKVTIRVSDQGKGIAEEHIEHVFEPFYRVSGEPQEAERGSAGLGLSLVKAIAEKHGGSVRLASTLNAGTQVIIEIGEG</sequence>
<dbReference type="InterPro" id="IPR003661">
    <property type="entry name" value="HisK_dim/P_dom"/>
</dbReference>
<dbReference type="AlphaFoldDB" id="A0A919Y735"/>
<evidence type="ECO:0000256" key="14">
    <source>
        <dbReference type="SAM" id="Phobius"/>
    </source>
</evidence>
<feature type="transmembrane region" description="Helical" evidence="14">
    <location>
        <begin position="172"/>
        <end position="194"/>
    </location>
</feature>
<evidence type="ECO:0000256" key="4">
    <source>
        <dbReference type="ARBA" id="ARBA00022475"/>
    </source>
</evidence>
<evidence type="ECO:0000259" key="16">
    <source>
        <dbReference type="PROSITE" id="PS50885"/>
    </source>
</evidence>
<evidence type="ECO:0000256" key="12">
    <source>
        <dbReference type="ARBA" id="ARBA00023012"/>
    </source>
</evidence>
<evidence type="ECO:0000256" key="9">
    <source>
        <dbReference type="ARBA" id="ARBA00022777"/>
    </source>
</evidence>
<dbReference type="SMART" id="SM00304">
    <property type="entry name" value="HAMP"/>
    <property type="match status" value="1"/>
</dbReference>
<dbReference type="SUPFAM" id="SSF47384">
    <property type="entry name" value="Homodimeric domain of signal transducing histidine kinase"/>
    <property type="match status" value="1"/>
</dbReference>
<dbReference type="InterPro" id="IPR050428">
    <property type="entry name" value="TCS_sensor_his_kinase"/>
</dbReference>
<keyword evidence="18" id="KW-1185">Reference proteome</keyword>
<dbReference type="Pfam" id="PF00512">
    <property type="entry name" value="HisKA"/>
    <property type="match status" value="1"/>
</dbReference>
<keyword evidence="6" id="KW-0808">Transferase</keyword>
<dbReference type="SUPFAM" id="SSF158472">
    <property type="entry name" value="HAMP domain-like"/>
    <property type="match status" value="1"/>
</dbReference>
<dbReference type="Gene3D" id="6.10.340.10">
    <property type="match status" value="1"/>
</dbReference>
<keyword evidence="5" id="KW-0597">Phosphoprotein</keyword>
<gene>
    <name evidence="17" type="ORF">J34TS1_02790</name>
</gene>
<protein>
    <recommendedName>
        <fullName evidence="3">histidine kinase</fullName>
        <ecNumber evidence="3">2.7.13.3</ecNumber>
    </recommendedName>
</protein>
<keyword evidence="4" id="KW-1003">Cell membrane</keyword>
<evidence type="ECO:0000256" key="5">
    <source>
        <dbReference type="ARBA" id="ARBA00022553"/>
    </source>
</evidence>
<dbReference type="GO" id="GO:0005524">
    <property type="term" value="F:ATP binding"/>
    <property type="evidence" value="ECO:0007669"/>
    <property type="project" value="UniProtKB-KW"/>
</dbReference>
<dbReference type="SMART" id="SM00387">
    <property type="entry name" value="HATPase_c"/>
    <property type="match status" value="1"/>
</dbReference>
<evidence type="ECO:0000256" key="2">
    <source>
        <dbReference type="ARBA" id="ARBA00004651"/>
    </source>
</evidence>
<dbReference type="InterPro" id="IPR036890">
    <property type="entry name" value="HATPase_C_sf"/>
</dbReference>
<accession>A0A919Y735</accession>
<dbReference type="PRINTS" id="PR00344">
    <property type="entry name" value="BCTRLSENSOR"/>
</dbReference>
<dbReference type="PANTHER" id="PTHR45436">
    <property type="entry name" value="SENSOR HISTIDINE KINASE YKOH"/>
    <property type="match status" value="1"/>
</dbReference>
<dbReference type="InterPro" id="IPR036097">
    <property type="entry name" value="HisK_dim/P_sf"/>
</dbReference>
<keyword evidence="11 14" id="KW-1133">Transmembrane helix</keyword>
<dbReference type="Pfam" id="PF00672">
    <property type="entry name" value="HAMP"/>
    <property type="match status" value="1"/>
</dbReference>
<dbReference type="Pfam" id="PF02518">
    <property type="entry name" value="HATPase_c"/>
    <property type="match status" value="1"/>
</dbReference>
<name>A0A919Y735_9BACL</name>
<dbReference type="SUPFAM" id="SSF55874">
    <property type="entry name" value="ATPase domain of HSP90 chaperone/DNA topoisomerase II/histidine kinase"/>
    <property type="match status" value="1"/>
</dbReference>
<feature type="domain" description="Histidine kinase" evidence="15">
    <location>
        <begin position="270"/>
        <end position="488"/>
    </location>
</feature>
<dbReference type="GO" id="GO:0000155">
    <property type="term" value="F:phosphorelay sensor kinase activity"/>
    <property type="evidence" value="ECO:0007669"/>
    <property type="project" value="InterPro"/>
</dbReference>
<dbReference type="Gene3D" id="3.30.565.10">
    <property type="entry name" value="Histidine kinase-like ATPase, C-terminal domain"/>
    <property type="match status" value="1"/>
</dbReference>
<evidence type="ECO:0000256" key="3">
    <source>
        <dbReference type="ARBA" id="ARBA00012438"/>
    </source>
</evidence>